<evidence type="ECO:0000256" key="2">
    <source>
        <dbReference type="ARBA" id="ARBA00022576"/>
    </source>
</evidence>
<dbReference type="PANTHER" id="PTHR42832:SF3">
    <property type="entry name" value="L-GLUTAMINE--4-(METHYLSULFANYL)-2-OXOBUTANOATE AMINOTRANSFERASE"/>
    <property type="match status" value="1"/>
</dbReference>
<protein>
    <recommendedName>
        <fullName evidence="4">Aminotransferase</fullName>
        <ecNumber evidence="4">2.6.1.-</ecNumber>
    </recommendedName>
</protein>
<accession>A0A0A6VDA7</accession>
<dbReference type="Proteomes" id="UP000030588">
    <property type="component" value="Unassembled WGS sequence"/>
</dbReference>
<dbReference type="STRING" id="363870.NG54_08770"/>
<dbReference type="CDD" id="cd00609">
    <property type="entry name" value="AAT_like"/>
    <property type="match status" value="1"/>
</dbReference>
<dbReference type="InterPro" id="IPR004839">
    <property type="entry name" value="Aminotransferase_I/II_large"/>
</dbReference>
<reference evidence="7" key="2">
    <citation type="submission" date="2020-02" db="EMBL/GenBank/DDBJ databases">
        <authorList>
            <person name="Feng H."/>
        </authorList>
    </citation>
    <scope>NUCLEOTIDE SEQUENCE [LARGE SCALE GENOMIC DNA]</scope>
    <source>
        <strain evidence="7">Gsoil 114</strain>
    </source>
</reference>
<dbReference type="Proteomes" id="UP000476934">
    <property type="component" value="Unassembled WGS sequence"/>
</dbReference>
<evidence type="ECO:0000313" key="7">
    <source>
        <dbReference type="EMBL" id="NEY20710.1"/>
    </source>
</evidence>
<comment type="caution">
    <text evidence="6">The sequence shown here is derived from an EMBL/GenBank/DDBJ whole genome shotgun (WGS) entry which is preliminary data.</text>
</comment>
<dbReference type="InterPro" id="IPR004838">
    <property type="entry name" value="NHTrfase_class1_PyrdxlP-BS"/>
</dbReference>
<feature type="domain" description="Aminotransferase class I/classII large" evidence="5">
    <location>
        <begin position="32"/>
        <end position="381"/>
    </location>
</feature>
<dbReference type="GO" id="GO:0008483">
    <property type="term" value="F:transaminase activity"/>
    <property type="evidence" value="ECO:0007669"/>
    <property type="project" value="UniProtKB-KW"/>
</dbReference>
<dbReference type="PROSITE" id="PS00105">
    <property type="entry name" value="AA_TRANSFER_CLASS_1"/>
    <property type="match status" value="1"/>
</dbReference>
<keyword evidence="3 4" id="KW-0808">Transferase</keyword>
<evidence type="ECO:0000313" key="9">
    <source>
        <dbReference type="Proteomes" id="UP000476934"/>
    </source>
</evidence>
<evidence type="ECO:0000313" key="6">
    <source>
        <dbReference type="EMBL" id="KHD85468.1"/>
    </source>
</evidence>
<evidence type="ECO:0000313" key="8">
    <source>
        <dbReference type="Proteomes" id="UP000030588"/>
    </source>
</evidence>
<name>A0A0A6VDA7_9BACI</name>
<organism evidence="6 8">
    <name type="scientific">Heyndrickxia ginsengihumi</name>
    <dbReference type="NCBI Taxonomy" id="363870"/>
    <lineage>
        <taxon>Bacteria</taxon>
        <taxon>Bacillati</taxon>
        <taxon>Bacillota</taxon>
        <taxon>Bacilli</taxon>
        <taxon>Bacillales</taxon>
        <taxon>Bacillaceae</taxon>
        <taxon>Heyndrickxia</taxon>
    </lineage>
</organism>
<reference evidence="6 8" key="1">
    <citation type="submission" date="2014-10" db="EMBL/GenBank/DDBJ databases">
        <title>Draft genome of phytase producing Bacillus ginsengihumi strain M2.11.</title>
        <authorList>
            <person name="Toymentseva A."/>
            <person name="Boulygina E.A."/>
            <person name="Kazakov S.V."/>
            <person name="Kayumov I."/>
            <person name="Suleimanova A.D."/>
            <person name="Mardanova A.M."/>
            <person name="Maria S.N."/>
            <person name="Sergey M.Y."/>
            <person name="Sharipova M.R."/>
        </authorList>
    </citation>
    <scope>NUCLEOTIDE SEQUENCE [LARGE SCALE GENOMIC DNA]</scope>
    <source>
        <strain evidence="6 8">M2.11</strain>
    </source>
</reference>
<comment type="similarity">
    <text evidence="4">Belongs to the class-I pyridoxal-phosphate-dependent aminotransferase family.</text>
</comment>
<dbReference type="EMBL" id="JRUN01000022">
    <property type="protein sequence ID" value="KHD85468.1"/>
    <property type="molecule type" value="Genomic_DNA"/>
</dbReference>
<dbReference type="PANTHER" id="PTHR42832">
    <property type="entry name" value="AMINO ACID AMINOTRANSFERASE"/>
    <property type="match status" value="1"/>
</dbReference>
<dbReference type="NCBIfam" id="NF005815">
    <property type="entry name" value="PRK07681.1"/>
    <property type="match status" value="1"/>
</dbReference>
<dbReference type="RefSeq" id="WP_035354491.1">
    <property type="nucleotide sequence ID" value="NZ_JAAIWK010000020.1"/>
</dbReference>
<dbReference type="EC" id="2.6.1.-" evidence="4"/>
<gene>
    <name evidence="7" type="ORF">G4D61_12150</name>
    <name evidence="6" type="ORF">NG54_08770</name>
</gene>
<dbReference type="Gene3D" id="3.90.1150.10">
    <property type="entry name" value="Aspartate Aminotransferase, domain 1"/>
    <property type="match status" value="1"/>
</dbReference>
<sequence length="388" mass="43259">MLNIANRMNSVKTLIFSELNNYKKRKQQEGMEMIDLSIGSPDQPPPSFVIESLAADVKDPAQYGYTISGIDAFHHAVSSYYQERFNVKVDPHKEVIQLMGSQDGIVHLPLVFCNPGDIILVPDPGYTAYESGVHIAEAEGYPMPLLEENGFLPDLSKIPEDIAKKAKMMILNFPGNPIPALATKEFFTEVVAFAKKYNIIVAHDFAYSELIFDQKQPVSFLSIEGAKDVGVEFNSLSKSFNMAGTRIGFLCGNEEVIQLFQRLKSHVDYGIFEPIQRAAVKALTQGQNFLKQNAKLYERRRDFLINGLANIGWKIKPSEATMFIWAKIPAGKQSLSFTYELMDKAGVVVTPGIAFGEHGEGYVRIALVQDEKTLLKVIERIEKSGIIA</sequence>
<dbReference type="Pfam" id="PF00155">
    <property type="entry name" value="Aminotran_1_2"/>
    <property type="match status" value="1"/>
</dbReference>
<dbReference type="InterPro" id="IPR015422">
    <property type="entry name" value="PyrdxlP-dep_Trfase_small"/>
</dbReference>
<comment type="cofactor">
    <cofactor evidence="1 4">
        <name>pyridoxal 5'-phosphate</name>
        <dbReference type="ChEBI" id="CHEBI:597326"/>
    </cofactor>
</comment>
<reference evidence="7 9" key="3">
    <citation type="submission" date="2020-03" db="EMBL/GenBank/DDBJ databases">
        <title>Bacillus aquiflavi sp. nov., isolated from yellow water of strong flavor Chinese baijiu in Yibin region of China.</title>
        <authorList>
            <person name="Xie J."/>
        </authorList>
    </citation>
    <scope>NUCLEOTIDE SEQUENCE [LARGE SCALE GENOMIC DNA]</scope>
    <source>
        <strain evidence="7 9">Gsoil 114</strain>
    </source>
</reference>
<dbReference type="Gene3D" id="3.40.640.10">
    <property type="entry name" value="Type I PLP-dependent aspartate aminotransferase-like (Major domain)"/>
    <property type="match status" value="1"/>
</dbReference>
<evidence type="ECO:0000259" key="5">
    <source>
        <dbReference type="Pfam" id="PF00155"/>
    </source>
</evidence>
<dbReference type="InterPro" id="IPR050881">
    <property type="entry name" value="LL-DAP_aminotransferase"/>
</dbReference>
<dbReference type="GO" id="GO:0030170">
    <property type="term" value="F:pyridoxal phosphate binding"/>
    <property type="evidence" value="ECO:0007669"/>
    <property type="project" value="InterPro"/>
</dbReference>
<dbReference type="OrthoDB" id="9802328at2"/>
<dbReference type="AlphaFoldDB" id="A0A0A6VDA7"/>
<dbReference type="SUPFAM" id="SSF53383">
    <property type="entry name" value="PLP-dependent transferases"/>
    <property type="match status" value="1"/>
</dbReference>
<evidence type="ECO:0000256" key="1">
    <source>
        <dbReference type="ARBA" id="ARBA00001933"/>
    </source>
</evidence>
<dbReference type="InterPro" id="IPR015424">
    <property type="entry name" value="PyrdxlP-dep_Trfase"/>
</dbReference>
<keyword evidence="9" id="KW-1185">Reference proteome</keyword>
<proteinExistence type="inferred from homology"/>
<evidence type="ECO:0000256" key="3">
    <source>
        <dbReference type="ARBA" id="ARBA00022679"/>
    </source>
</evidence>
<dbReference type="EMBL" id="JAAIWK010000020">
    <property type="protein sequence ID" value="NEY20710.1"/>
    <property type="molecule type" value="Genomic_DNA"/>
</dbReference>
<dbReference type="InterPro" id="IPR015421">
    <property type="entry name" value="PyrdxlP-dep_Trfase_major"/>
</dbReference>
<keyword evidence="2 4" id="KW-0032">Aminotransferase</keyword>
<evidence type="ECO:0000256" key="4">
    <source>
        <dbReference type="RuleBase" id="RU000481"/>
    </source>
</evidence>